<dbReference type="NCBIfam" id="NF033573">
    <property type="entry name" value="transpos_IS200"/>
    <property type="match status" value="1"/>
</dbReference>
<dbReference type="GO" id="GO:0006313">
    <property type="term" value="P:DNA transposition"/>
    <property type="evidence" value="ECO:0007669"/>
    <property type="project" value="InterPro"/>
</dbReference>
<reference evidence="3" key="1">
    <citation type="journal article" date="2014" name="Int. J. Syst. Evol. Microbiol.">
        <title>Complete genome sequence of Corynebacterium casei LMG S-19264T (=DSM 44701T), isolated from a smear-ripened cheese.</title>
        <authorList>
            <consortium name="US DOE Joint Genome Institute (JGI-PGF)"/>
            <person name="Walter F."/>
            <person name="Albersmeier A."/>
            <person name="Kalinowski J."/>
            <person name="Ruckert C."/>
        </authorList>
    </citation>
    <scope>NUCLEOTIDE SEQUENCE</scope>
    <source>
        <strain evidence="3">JCM 4386</strain>
    </source>
</reference>
<dbReference type="PANTHER" id="PTHR33360:SF2">
    <property type="entry name" value="TRANSPOSASE FOR INSERTION SEQUENCE ELEMENT IS200"/>
    <property type="match status" value="1"/>
</dbReference>
<accession>A0A918LA91</accession>
<feature type="compositionally biased region" description="Pro residues" evidence="1">
    <location>
        <begin position="132"/>
        <end position="144"/>
    </location>
</feature>
<dbReference type="Pfam" id="PF01797">
    <property type="entry name" value="Y1_Tnp"/>
    <property type="match status" value="1"/>
</dbReference>
<dbReference type="GO" id="GO:0003677">
    <property type="term" value="F:DNA binding"/>
    <property type="evidence" value="ECO:0007669"/>
    <property type="project" value="InterPro"/>
</dbReference>
<evidence type="ECO:0000256" key="1">
    <source>
        <dbReference type="SAM" id="MobiDB-lite"/>
    </source>
</evidence>
<dbReference type="SMART" id="SM01321">
    <property type="entry name" value="Y1_Tnp"/>
    <property type="match status" value="1"/>
</dbReference>
<feature type="region of interest" description="Disordered" evidence="1">
    <location>
        <begin position="97"/>
        <end position="168"/>
    </location>
</feature>
<dbReference type="InterPro" id="IPR002686">
    <property type="entry name" value="Transposase_17"/>
</dbReference>
<comment type="caution">
    <text evidence="3">The sequence shown here is derived from an EMBL/GenBank/DDBJ whole genome shotgun (WGS) entry which is preliminary data.</text>
</comment>
<dbReference type="EMBL" id="BMTL01000043">
    <property type="protein sequence ID" value="GGS23731.1"/>
    <property type="molecule type" value="Genomic_DNA"/>
</dbReference>
<dbReference type="GO" id="GO:0004803">
    <property type="term" value="F:transposase activity"/>
    <property type="evidence" value="ECO:0007669"/>
    <property type="project" value="InterPro"/>
</dbReference>
<keyword evidence="4" id="KW-1185">Reference proteome</keyword>
<dbReference type="PANTHER" id="PTHR33360">
    <property type="entry name" value="TRANSPOSASE FOR INSERTION SEQUENCE ELEMENT IS200"/>
    <property type="match status" value="1"/>
</dbReference>
<proteinExistence type="predicted"/>
<evidence type="ECO:0000313" key="3">
    <source>
        <dbReference type="EMBL" id="GGS23731.1"/>
    </source>
</evidence>
<feature type="domain" description="Transposase IS200-like" evidence="2">
    <location>
        <begin position="23"/>
        <end position="119"/>
    </location>
</feature>
<dbReference type="Proteomes" id="UP000606194">
    <property type="component" value="Unassembled WGS sequence"/>
</dbReference>
<dbReference type="Gene3D" id="3.30.70.1290">
    <property type="entry name" value="Transposase IS200-like"/>
    <property type="match status" value="1"/>
</dbReference>
<dbReference type="AlphaFoldDB" id="A0A918LA91"/>
<sequence length="203" mass="21615">MTATLHTWVMGEMQEIRTGRHCAFVMHVHLVFVTRFRHKVFTDAHLRRMEEIMRSVCTDFACDLVEFNGEDNHVHLLVNFPPKVAVTKLVNSLKGVSSRRLRLGAPPGRRLGESSPTWYATTGGPTTSGPAPTSPEPPAAPPSPWSGSTSNSGTGPCEHRPASAGTGLATLRAAGGEHAVSGSAGPDAATLRVATIRFASPPD</sequence>
<reference evidence="3" key="2">
    <citation type="submission" date="2020-09" db="EMBL/GenBank/DDBJ databases">
        <authorList>
            <person name="Sun Q."/>
            <person name="Ohkuma M."/>
        </authorList>
    </citation>
    <scope>NUCLEOTIDE SEQUENCE</scope>
    <source>
        <strain evidence="3">JCM 4386</strain>
    </source>
</reference>
<protein>
    <recommendedName>
        <fullName evidence="2">Transposase IS200-like domain-containing protein</fullName>
    </recommendedName>
</protein>
<evidence type="ECO:0000259" key="2">
    <source>
        <dbReference type="SMART" id="SM01321"/>
    </source>
</evidence>
<dbReference type="SUPFAM" id="SSF143422">
    <property type="entry name" value="Transposase IS200-like"/>
    <property type="match status" value="1"/>
</dbReference>
<feature type="compositionally biased region" description="Low complexity" evidence="1">
    <location>
        <begin position="120"/>
        <end position="131"/>
    </location>
</feature>
<organism evidence="3 4">
    <name type="scientific">Streptomyces humidus</name>
    <dbReference type="NCBI Taxonomy" id="52259"/>
    <lineage>
        <taxon>Bacteria</taxon>
        <taxon>Bacillati</taxon>
        <taxon>Actinomycetota</taxon>
        <taxon>Actinomycetes</taxon>
        <taxon>Kitasatosporales</taxon>
        <taxon>Streptomycetaceae</taxon>
        <taxon>Streptomyces</taxon>
    </lineage>
</organism>
<dbReference type="InterPro" id="IPR036515">
    <property type="entry name" value="Transposase_17_sf"/>
</dbReference>
<evidence type="ECO:0000313" key="4">
    <source>
        <dbReference type="Proteomes" id="UP000606194"/>
    </source>
</evidence>
<gene>
    <name evidence="3" type="ORF">GCM10010269_73210</name>
</gene>
<name>A0A918LA91_9ACTN</name>